<comment type="catalytic activity">
    <reaction evidence="11 12">
        <text>ATP + H2O = ADP + phosphate + H(+)</text>
        <dbReference type="Rhea" id="RHEA:13065"/>
        <dbReference type="ChEBI" id="CHEBI:15377"/>
        <dbReference type="ChEBI" id="CHEBI:15378"/>
        <dbReference type="ChEBI" id="CHEBI:30616"/>
        <dbReference type="ChEBI" id="CHEBI:43474"/>
        <dbReference type="ChEBI" id="CHEBI:456216"/>
        <dbReference type="EC" id="5.6.2.4"/>
    </reaction>
</comment>
<name>A0A9P1RCJ7_PSEAI</name>
<dbReference type="PANTHER" id="PTHR30580:SF0">
    <property type="entry name" value="PRIMOSOMAL PROTEIN N"/>
    <property type="match status" value="1"/>
</dbReference>
<feature type="binding site" evidence="12">
    <location>
        <position position="470"/>
    </location>
    <ligand>
        <name>Zn(2+)</name>
        <dbReference type="ChEBI" id="CHEBI:29105"/>
        <label>1</label>
    </ligand>
</feature>
<evidence type="ECO:0000256" key="2">
    <source>
        <dbReference type="ARBA" id="ARBA00022705"/>
    </source>
</evidence>
<keyword evidence="6 12" id="KW-0347">Helicase</keyword>
<feature type="binding site" evidence="12">
    <location>
        <position position="427"/>
    </location>
    <ligand>
        <name>Zn(2+)</name>
        <dbReference type="ChEBI" id="CHEBI:29105"/>
        <label>1</label>
    </ligand>
</feature>
<evidence type="ECO:0000256" key="12">
    <source>
        <dbReference type="HAMAP-Rule" id="MF_00983"/>
    </source>
</evidence>
<dbReference type="InterPro" id="IPR041236">
    <property type="entry name" value="PriA_C"/>
</dbReference>
<evidence type="ECO:0000256" key="5">
    <source>
        <dbReference type="ARBA" id="ARBA00022801"/>
    </source>
</evidence>
<dbReference type="GO" id="GO:0006269">
    <property type="term" value="P:DNA replication, synthesis of primer"/>
    <property type="evidence" value="ECO:0007669"/>
    <property type="project" value="UniProtKB-KW"/>
</dbReference>
<dbReference type="Gene3D" id="3.40.50.300">
    <property type="entry name" value="P-loop containing nucleotide triphosphate hydrolases"/>
    <property type="match status" value="2"/>
</dbReference>
<evidence type="ECO:0000313" key="16">
    <source>
        <dbReference type="Proteomes" id="UP000045039"/>
    </source>
</evidence>
<keyword evidence="7 12" id="KW-0862">Zinc</keyword>
<dbReference type="GO" id="GO:0016787">
    <property type="term" value="F:hydrolase activity"/>
    <property type="evidence" value="ECO:0007669"/>
    <property type="project" value="UniProtKB-KW"/>
</dbReference>
<feature type="binding site" evidence="12">
    <location>
        <position position="457"/>
    </location>
    <ligand>
        <name>Zn(2+)</name>
        <dbReference type="ChEBI" id="CHEBI:29105"/>
        <label>2</label>
    </ligand>
</feature>
<dbReference type="FunFam" id="3.40.1440.60:FF:000001">
    <property type="entry name" value="Primosomal protein N"/>
    <property type="match status" value="1"/>
</dbReference>
<dbReference type="CDD" id="cd17929">
    <property type="entry name" value="DEXHc_priA"/>
    <property type="match status" value="1"/>
</dbReference>
<dbReference type="EC" id="5.6.2.4" evidence="12"/>
<dbReference type="Gene3D" id="3.40.1440.60">
    <property type="entry name" value="PriA, 3(prime) DNA-binding domain"/>
    <property type="match status" value="1"/>
</dbReference>
<protein>
    <recommendedName>
        <fullName evidence="12">Replication restart protein PriA</fullName>
    </recommendedName>
    <alternativeName>
        <fullName evidence="12">ATP-dependent DNA helicase PriA</fullName>
        <ecNumber evidence="12">5.6.2.4</ecNumber>
    </alternativeName>
    <alternativeName>
        <fullName evidence="12">DNA 3'-5' helicase PriA</fullName>
    </alternativeName>
</protein>
<evidence type="ECO:0000256" key="6">
    <source>
        <dbReference type="ARBA" id="ARBA00022806"/>
    </source>
</evidence>
<dbReference type="EMBL" id="CVVU01000245">
    <property type="protein sequence ID" value="CRP81647.1"/>
    <property type="molecule type" value="Genomic_DNA"/>
</dbReference>
<dbReference type="PANTHER" id="PTHR30580">
    <property type="entry name" value="PRIMOSOMAL PROTEIN N"/>
    <property type="match status" value="1"/>
</dbReference>
<dbReference type="AlphaFoldDB" id="A0A9P1RCJ7"/>
<dbReference type="InterPro" id="IPR005259">
    <property type="entry name" value="PriA"/>
</dbReference>
<feature type="domain" description="Helicase ATP-binding" evidence="13">
    <location>
        <begin position="202"/>
        <end position="368"/>
    </location>
</feature>
<evidence type="ECO:0000256" key="8">
    <source>
        <dbReference type="ARBA" id="ARBA00022840"/>
    </source>
</evidence>
<dbReference type="Proteomes" id="UP000045039">
    <property type="component" value="Unassembled WGS sequence"/>
</dbReference>
<dbReference type="Pfam" id="PF17764">
    <property type="entry name" value="PriA_3primeBD"/>
    <property type="match status" value="1"/>
</dbReference>
<dbReference type="SMART" id="SM00490">
    <property type="entry name" value="HELICc"/>
    <property type="match status" value="1"/>
</dbReference>
<accession>A0A9P1RCJ7</accession>
<dbReference type="GO" id="GO:0008270">
    <property type="term" value="F:zinc ion binding"/>
    <property type="evidence" value="ECO:0007669"/>
    <property type="project" value="UniProtKB-UniRule"/>
</dbReference>
<feature type="binding site" evidence="12">
    <location>
        <position position="454"/>
    </location>
    <ligand>
        <name>Zn(2+)</name>
        <dbReference type="ChEBI" id="CHEBI:29105"/>
        <label>2</label>
    </ligand>
</feature>
<dbReference type="FunFam" id="3.40.50.300:FF:000489">
    <property type="entry name" value="Primosome assembly protein PriA"/>
    <property type="match status" value="1"/>
</dbReference>
<dbReference type="GO" id="GO:0006310">
    <property type="term" value="P:DNA recombination"/>
    <property type="evidence" value="ECO:0007669"/>
    <property type="project" value="InterPro"/>
</dbReference>
<keyword evidence="1 12" id="KW-0639">Primosome</keyword>
<evidence type="ECO:0000259" key="13">
    <source>
        <dbReference type="PROSITE" id="PS51192"/>
    </source>
</evidence>
<evidence type="ECO:0000313" key="15">
    <source>
        <dbReference type="EMBL" id="CRP81647.1"/>
    </source>
</evidence>
<dbReference type="GO" id="GO:0043138">
    <property type="term" value="F:3'-5' DNA helicase activity"/>
    <property type="evidence" value="ECO:0007669"/>
    <property type="project" value="UniProtKB-EC"/>
</dbReference>
<dbReference type="InterPro" id="IPR041222">
    <property type="entry name" value="PriA_3primeBD"/>
</dbReference>
<comment type="function">
    <text evidence="12">Initiates the restart of stalled replication forks, which reloads the replicative helicase on sites other than the origin of replication. Recognizes and binds to abandoned replication forks and remodels them to uncover a helicase loading site. Promotes assembly of the primosome at these replication forks.</text>
</comment>
<keyword evidence="5 12" id="KW-0378">Hydrolase</keyword>
<feature type="binding site" evidence="12">
    <location>
        <position position="436"/>
    </location>
    <ligand>
        <name>Zn(2+)</name>
        <dbReference type="ChEBI" id="CHEBI:29105"/>
        <label>2</label>
    </ligand>
</feature>
<dbReference type="SUPFAM" id="SSF52540">
    <property type="entry name" value="P-loop containing nucleoside triphosphate hydrolases"/>
    <property type="match status" value="2"/>
</dbReference>
<dbReference type="HAMAP" id="MF_00983">
    <property type="entry name" value="PriA"/>
    <property type="match status" value="1"/>
</dbReference>
<dbReference type="InterPro" id="IPR040498">
    <property type="entry name" value="PriA_CRR"/>
</dbReference>
<evidence type="ECO:0000256" key="3">
    <source>
        <dbReference type="ARBA" id="ARBA00022723"/>
    </source>
</evidence>
<evidence type="ECO:0000256" key="9">
    <source>
        <dbReference type="ARBA" id="ARBA00023125"/>
    </source>
</evidence>
<dbReference type="InterPro" id="IPR014001">
    <property type="entry name" value="Helicase_ATP-bd"/>
</dbReference>
<dbReference type="GO" id="GO:0006302">
    <property type="term" value="P:double-strand break repair"/>
    <property type="evidence" value="ECO:0007669"/>
    <property type="project" value="InterPro"/>
</dbReference>
<comment type="subunit">
    <text evidence="12">Component of the replication restart primosome.</text>
</comment>
<dbReference type="GO" id="GO:0005524">
    <property type="term" value="F:ATP binding"/>
    <property type="evidence" value="ECO:0007669"/>
    <property type="project" value="UniProtKB-UniRule"/>
</dbReference>
<evidence type="ECO:0000259" key="14">
    <source>
        <dbReference type="PROSITE" id="PS51194"/>
    </source>
</evidence>
<gene>
    <name evidence="15" type="primary">priA_2</name>
    <name evidence="12" type="synonym">priA</name>
    <name evidence="15" type="ORF">PAERUG_P19_London_7_VIM_2_05_10_05654</name>
</gene>
<dbReference type="InterPro" id="IPR042115">
    <property type="entry name" value="PriA_3primeBD_sf"/>
</dbReference>
<dbReference type="GO" id="GO:1990077">
    <property type="term" value="C:primosome complex"/>
    <property type="evidence" value="ECO:0007669"/>
    <property type="project" value="UniProtKB-UniRule"/>
</dbReference>
<dbReference type="NCBIfam" id="TIGR00595">
    <property type="entry name" value="priA"/>
    <property type="match status" value="1"/>
</dbReference>
<comment type="cofactor">
    <cofactor evidence="12">
        <name>Zn(2+)</name>
        <dbReference type="ChEBI" id="CHEBI:29105"/>
    </cofactor>
    <text evidence="12">Binds 2 zinc ions per subunit.</text>
</comment>
<comment type="catalytic activity">
    <reaction evidence="12">
        <text>Couples ATP hydrolysis with the unwinding of duplex DNA by translocating in the 3'-5' direction.</text>
        <dbReference type="EC" id="5.6.2.4"/>
    </reaction>
</comment>
<feature type="binding site" evidence="12">
    <location>
        <position position="439"/>
    </location>
    <ligand>
        <name>Zn(2+)</name>
        <dbReference type="ChEBI" id="CHEBI:29105"/>
        <label>2</label>
    </ligand>
</feature>
<evidence type="ECO:0000256" key="11">
    <source>
        <dbReference type="ARBA" id="ARBA00048988"/>
    </source>
</evidence>
<dbReference type="GO" id="GO:0003677">
    <property type="term" value="F:DNA binding"/>
    <property type="evidence" value="ECO:0007669"/>
    <property type="project" value="UniProtKB-UniRule"/>
</dbReference>
<feature type="domain" description="Helicase C-terminal" evidence="14">
    <location>
        <begin position="462"/>
        <end position="619"/>
    </location>
</feature>
<sequence length="711" mass="77343">MNLLRVAVPCPLHAAFTYRLENGQSAVAGVRVRVPFGNRVVTGLVLGHEESDQTLSPEKIKSVIEILDEAPLWPTAAWETWIWMASYYAHPIGDALTTTLPALLRKGASAPTPSAQASHDLSGLAKYQPGAEPVAVTPKQKEALSIICAAPDGLSRQECLDRGIASRVLEMLIGTGSIIPVIPPAERPTLTTEQLHVLATIIPTLGTFRTHLVDGVTGSGKTEIYLRLIEEVLANKRQALLLVPEISLTPQICARLQQRFGDQVGVLHSGLSDKERLETWARAKAGVIRVLAGTRSSLFTPLPDLGLVIVDEEHDTSYRQDNGLRYHARDVAMYLCSKLNIPCVLGTATPSAESYRNVRSGRMEHHVLTARATGAPMPTMHLLDAKSMPQPDGLTPFAIGAITRTLQAGQQAMVYLPRRGYAHALYCRSCCWASECPNCSARMVYHRGRSQLICHHCTHASRVPTECPKCATPDLVQLGAGTERAEAALQEAVGANKVLRLDTDSVNSPDKLQQQLARVRSGEPLVILGTQIISKGHDFPGVNLTVVTGTDAALFSVDSRAKERLAQQIIQVAGRAGRTRQGKVLIQTSQADNPFLRKLIESGYHCCLDELIGEYEEAGLPPVSHAALITVETSNQSEGLDFLNQVLDSAAHPDVHGPFPAVLERRAGRYRSQAMILCECRSERHKALHLVCNAATQHNPKLRLQIEIDPA</sequence>
<evidence type="ECO:0000256" key="1">
    <source>
        <dbReference type="ARBA" id="ARBA00022515"/>
    </source>
</evidence>
<dbReference type="InterPro" id="IPR027417">
    <property type="entry name" value="P-loop_NTPase"/>
</dbReference>
<reference evidence="16" key="1">
    <citation type="submission" date="2015-06" db="EMBL/GenBank/DDBJ databases">
        <authorList>
            <person name="Radhakrishnan Rajesh"/>
            <person name="Underwood Anthony"/>
            <person name="Al-Shahib Ali"/>
        </authorList>
    </citation>
    <scope>NUCLEOTIDE SEQUENCE [LARGE SCALE GENOMIC DNA]</scope>
    <source>
        <strain evidence="16">P19_London_7_VIM_2_05_10</strain>
    </source>
</reference>
<keyword evidence="8 12" id="KW-0067">ATP-binding</keyword>
<keyword evidence="2 12" id="KW-0235">DNA replication</keyword>
<dbReference type="Pfam" id="PF18074">
    <property type="entry name" value="PriA_C"/>
    <property type="match status" value="1"/>
</dbReference>
<dbReference type="Pfam" id="PF00271">
    <property type="entry name" value="Helicase_C"/>
    <property type="match status" value="1"/>
</dbReference>
<dbReference type="GO" id="GO:0006270">
    <property type="term" value="P:DNA replication initiation"/>
    <property type="evidence" value="ECO:0007669"/>
    <property type="project" value="TreeGrafter"/>
</dbReference>
<organism evidence="15 16">
    <name type="scientific">Pseudomonas aeruginosa</name>
    <dbReference type="NCBI Taxonomy" id="287"/>
    <lineage>
        <taxon>Bacteria</taxon>
        <taxon>Pseudomonadati</taxon>
        <taxon>Pseudomonadota</taxon>
        <taxon>Gammaproteobacteria</taxon>
        <taxon>Pseudomonadales</taxon>
        <taxon>Pseudomonadaceae</taxon>
        <taxon>Pseudomonas</taxon>
    </lineage>
</organism>
<evidence type="ECO:0000256" key="7">
    <source>
        <dbReference type="ARBA" id="ARBA00022833"/>
    </source>
</evidence>
<dbReference type="InterPro" id="IPR011545">
    <property type="entry name" value="DEAD/DEAH_box_helicase_dom"/>
</dbReference>
<feature type="binding site" evidence="12">
    <location>
        <position position="467"/>
    </location>
    <ligand>
        <name>Zn(2+)</name>
        <dbReference type="ChEBI" id="CHEBI:29105"/>
        <label>1</label>
    </ligand>
</feature>
<dbReference type="SMART" id="SM00487">
    <property type="entry name" value="DEXDc"/>
    <property type="match status" value="1"/>
</dbReference>
<dbReference type="InterPro" id="IPR001650">
    <property type="entry name" value="Helicase_C-like"/>
</dbReference>
<keyword evidence="3 12" id="KW-0479">Metal-binding</keyword>
<evidence type="ECO:0000256" key="4">
    <source>
        <dbReference type="ARBA" id="ARBA00022741"/>
    </source>
</evidence>
<keyword evidence="4 12" id="KW-0547">Nucleotide-binding</keyword>
<dbReference type="Pfam" id="PF00270">
    <property type="entry name" value="DEAD"/>
    <property type="match status" value="1"/>
</dbReference>
<dbReference type="Pfam" id="PF18319">
    <property type="entry name" value="Zn_ribbon_PriA"/>
    <property type="match status" value="1"/>
</dbReference>
<keyword evidence="9 12" id="KW-0238">DNA-binding</keyword>
<comment type="caution">
    <text evidence="15">The sequence shown here is derived from an EMBL/GenBank/DDBJ whole genome shotgun (WGS) entry which is preliminary data.</text>
</comment>
<dbReference type="PROSITE" id="PS51192">
    <property type="entry name" value="HELICASE_ATP_BIND_1"/>
    <property type="match status" value="1"/>
</dbReference>
<evidence type="ECO:0000256" key="10">
    <source>
        <dbReference type="ARBA" id="ARBA00023235"/>
    </source>
</evidence>
<proteinExistence type="inferred from homology"/>
<dbReference type="PROSITE" id="PS51194">
    <property type="entry name" value="HELICASE_CTER"/>
    <property type="match status" value="1"/>
</dbReference>
<feature type="binding site" evidence="12">
    <location>
        <position position="430"/>
    </location>
    <ligand>
        <name>Zn(2+)</name>
        <dbReference type="ChEBI" id="CHEBI:29105"/>
        <label>1</label>
    </ligand>
</feature>
<dbReference type="RefSeq" id="WP_043101055.1">
    <property type="nucleotide sequence ID" value="NZ_CAADND010000098.1"/>
</dbReference>
<comment type="similarity">
    <text evidence="12">Belongs to the helicase family. PriA subfamily.</text>
</comment>
<keyword evidence="10 12" id="KW-0413">Isomerase</keyword>